<dbReference type="PANTHER" id="PTHR43278:SF2">
    <property type="entry name" value="IRON-SULFUR FLAVOPROTEIN"/>
    <property type="match status" value="1"/>
</dbReference>
<protein>
    <recommendedName>
        <fullName evidence="3">NADPH-dependent FMN reductase-like domain-containing protein</fullName>
    </recommendedName>
</protein>
<evidence type="ECO:0000256" key="1">
    <source>
        <dbReference type="ARBA" id="ARBA00022630"/>
    </source>
</evidence>
<evidence type="ECO:0000256" key="2">
    <source>
        <dbReference type="ARBA" id="ARBA00022643"/>
    </source>
</evidence>
<dbReference type="AlphaFoldDB" id="X0WBY5"/>
<reference evidence="4" key="1">
    <citation type="journal article" date="2014" name="Front. Microbiol.">
        <title>High frequency of phylogenetically diverse reductive dehalogenase-homologous genes in deep subseafloor sedimentary metagenomes.</title>
        <authorList>
            <person name="Kawai M."/>
            <person name="Futagami T."/>
            <person name="Toyoda A."/>
            <person name="Takaki Y."/>
            <person name="Nishi S."/>
            <person name="Hori S."/>
            <person name="Arai W."/>
            <person name="Tsubouchi T."/>
            <person name="Morono Y."/>
            <person name="Uchiyama I."/>
            <person name="Ito T."/>
            <person name="Fujiyama A."/>
            <person name="Inagaki F."/>
            <person name="Takami H."/>
        </authorList>
    </citation>
    <scope>NUCLEOTIDE SEQUENCE</scope>
    <source>
        <strain evidence="4">Expedition CK06-06</strain>
    </source>
</reference>
<dbReference type="InterPro" id="IPR029039">
    <property type="entry name" value="Flavoprotein-like_sf"/>
</dbReference>
<dbReference type="PANTHER" id="PTHR43278">
    <property type="entry name" value="NAD(P)H-DEPENDENT FMN-CONTAINING OXIDOREDUCTASE YWQN-RELATED"/>
    <property type="match status" value="1"/>
</dbReference>
<dbReference type="Gene3D" id="3.40.50.360">
    <property type="match status" value="1"/>
</dbReference>
<dbReference type="SUPFAM" id="SSF52218">
    <property type="entry name" value="Flavoproteins"/>
    <property type="match status" value="1"/>
</dbReference>
<dbReference type="Pfam" id="PF03358">
    <property type="entry name" value="FMN_red"/>
    <property type="match status" value="1"/>
</dbReference>
<gene>
    <name evidence="4" type="ORF">S01H1_48589</name>
</gene>
<dbReference type="InterPro" id="IPR005025">
    <property type="entry name" value="FMN_Rdtase-like_dom"/>
</dbReference>
<name>X0WBY5_9ZZZZ</name>
<feature type="non-terminal residue" evidence="4">
    <location>
        <position position="1"/>
    </location>
</feature>
<dbReference type="EMBL" id="BARS01031207">
    <property type="protein sequence ID" value="GAG28165.1"/>
    <property type="molecule type" value="Genomic_DNA"/>
</dbReference>
<evidence type="ECO:0000259" key="3">
    <source>
        <dbReference type="Pfam" id="PF03358"/>
    </source>
</evidence>
<comment type="caution">
    <text evidence="4">The sequence shown here is derived from an EMBL/GenBank/DDBJ whole genome shotgun (WGS) entry which is preliminary data.</text>
</comment>
<dbReference type="GO" id="GO:0016491">
    <property type="term" value="F:oxidoreductase activity"/>
    <property type="evidence" value="ECO:0007669"/>
    <property type="project" value="InterPro"/>
</dbReference>
<keyword evidence="2" id="KW-0288">FMN</keyword>
<keyword evidence="1" id="KW-0285">Flavoprotein</keyword>
<evidence type="ECO:0000313" key="4">
    <source>
        <dbReference type="EMBL" id="GAG28165.1"/>
    </source>
</evidence>
<dbReference type="InterPro" id="IPR051796">
    <property type="entry name" value="ISF_SsuE-like"/>
</dbReference>
<proteinExistence type="predicted"/>
<organism evidence="4">
    <name type="scientific">marine sediment metagenome</name>
    <dbReference type="NCBI Taxonomy" id="412755"/>
    <lineage>
        <taxon>unclassified sequences</taxon>
        <taxon>metagenomes</taxon>
        <taxon>ecological metagenomes</taxon>
    </lineage>
</organism>
<sequence length="150" mass="17442">DVRKKKIKDCIGCYHCKDNTACSIKDDMVEVYEEINKSALIIFASPVYWWGVTGIMKVLIDRLYLYYSDLNKPYIEGKKAIIISPMDMNSDIYKIKILLDFYKIIFDNLKMTLVDTCLFGNVNEKGAIQKNTEYLNQIDRLGKTLSDRLM</sequence>
<accession>X0WBY5</accession>
<feature type="domain" description="NADPH-dependent FMN reductase-like" evidence="3">
    <location>
        <begin position="7"/>
        <end position="84"/>
    </location>
</feature>